<reference evidence="3" key="1">
    <citation type="submission" date="2021-01" db="EMBL/GenBank/DDBJ databases">
        <title>Whole genome shotgun sequence of Planosporangium mesophilum NBRC 109066.</title>
        <authorList>
            <person name="Komaki H."/>
            <person name="Tamura T."/>
        </authorList>
    </citation>
    <scope>NUCLEOTIDE SEQUENCE</scope>
    <source>
        <strain evidence="3">NBRC 109066</strain>
    </source>
</reference>
<comment type="caution">
    <text evidence="3">The sequence shown here is derived from an EMBL/GenBank/DDBJ whole genome shotgun (WGS) entry which is preliminary data.</text>
</comment>
<evidence type="ECO:0000313" key="3">
    <source>
        <dbReference type="EMBL" id="GII26449.1"/>
    </source>
</evidence>
<feature type="domain" description="Transposase IS116/IS110/IS902 C-terminal" evidence="2">
    <location>
        <begin position="219"/>
        <end position="290"/>
    </location>
</feature>
<keyword evidence="4" id="KW-1185">Reference proteome</keyword>
<dbReference type="PANTHER" id="PTHR33055:SF15">
    <property type="entry name" value="TRANSPOSASE-RELATED"/>
    <property type="match status" value="1"/>
</dbReference>
<dbReference type="InterPro" id="IPR002525">
    <property type="entry name" value="Transp_IS110-like_N"/>
</dbReference>
<dbReference type="InterPro" id="IPR047650">
    <property type="entry name" value="Transpos_IS110"/>
</dbReference>
<dbReference type="AlphaFoldDB" id="A0A8J3X4B7"/>
<dbReference type="PANTHER" id="PTHR33055">
    <property type="entry name" value="TRANSPOSASE FOR INSERTION SEQUENCE ELEMENT IS1111A"/>
    <property type="match status" value="1"/>
</dbReference>
<sequence length="344" mass="37313">MHADYDGRQIVGIDLHRRRSVIVRMTEAGQVLDTVRITNDPATLAAEIAKAGEHPDVVLEATYGWYWAADVLQAEGAQVHLAHPLGVKAFTYRRVKNDVRDAADLADLLRMGRLPEAYVAPPAVRELRELVRHRAKLVAWRSGLKAGVHAVLAKQGLHIAVSDLFGLGGRGLLTTAALDGPYRARVDACLRLIDAVDFEVDTVTRQLRGRLADHTGHTTIQAIPGVGPILAGVFVAEIGAVDRFPSAMNLVSWAGLTPKHRESDTTVHRGPITKQGSGLVRWAAVEAAQKIPASAGWLVSSRARIAERRGRNIATVAVARKLLTLVYYGLRDGHIRALQAKTAV</sequence>
<dbReference type="Proteomes" id="UP000599074">
    <property type="component" value="Unassembled WGS sequence"/>
</dbReference>
<proteinExistence type="predicted"/>
<feature type="domain" description="Transposase IS110-like N-terminal" evidence="1">
    <location>
        <begin position="11"/>
        <end position="153"/>
    </location>
</feature>
<protein>
    <submittedName>
        <fullName evidence="3">IS110 family transposase</fullName>
    </submittedName>
</protein>
<dbReference type="InterPro" id="IPR003346">
    <property type="entry name" value="Transposase_20"/>
</dbReference>
<evidence type="ECO:0000313" key="4">
    <source>
        <dbReference type="Proteomes" id="UP000599074"/>
    </source>
</evidence>
<dbReference type="GO" id="GO:0006313">
    <property type="term" value="P:DNA transposition"/>
    <property type="evidence" value="ECO:0007669"/>
    <property type="project" value="InterPro"/>
</dbReference>
<evidence type="ECO:0000259" key="2">
    <source>
        <dbReference type="Pfam" id="PF02371"/>
    </source>
</evidence>
<dbReference type="EMBL" id="BOON01000078">
    <property type="protein sequence ID" value="GII26449.1"/>
    <property type="molecule type" value="Genomic_DNA"/>
</dbReference>
<gene>
    <name evidence="3" type="ORF">Pme01_60460</name>
</gene>
<dbReference type="Pfam" id="PF02371">
    <property type="entry name" value="Transposase_20"/>
    <property type="match status" value="1"/>
</dbReference>
<dbReference type="RefSeq" id="WP_203935982.1">
    <property type="nucleotide sequence ID" value="NZ_BOON01000078.1"/>
</dbReference>
<dbReference type="GO" id="GO:0004803">
    <property type="term" value="F:transposase activity"/>
    <property type="evidence" value="ECO:0007669"/>
    <property type="project" value="InterPro"/>
</dbReference>
<evidence type="ECO:0000259" key="1">
    <source>
        <dbReference type="Pfam" id="PF01548"/>
    </source>
</evidence>
<organism evidence="3 4">
    <name type="scientific">Planosporangium mesophilum</name>
    <dbReference type="NCBI Taxonomy" id="689768"/>
    <lineage>
        <taxon>Bacteria</taxon>
        <taxon>Bacillati</taxon>
        <taxon>Actinomycetota</taxon>
        <taxon>Actinomycetes</taxon>
        <taxon>Micromonosporales</taxon>
        <taxon>Micromonosporaceae</taxon>
        <taxon>Planosporangium</taxon>
    </lineage>
</organism>
<dbReference type="GO" id="GO:0003677">
    <property type="term" value="F:DNA binding"/>
    <property type="evidence" value="ECO:0007669"/>
    <property type="project" value="InterPro"/>
</dbReference>
<name>A0A8J3X4B7_9ACTN</name>
<dbReference type="NCBIfam" id="NF033542">
    <property type="entry name" value="transpos_IS110"/>
    <property type="match status" value="1"/>
</dbReference>
<dbReference type="Pfam" id="PF01548">
    <property type="entry name" value="DEDD_Tnp_IS110"/>
    <property type="match status" value="1"/>
</dbReference>
<accession>A0A8J3X4B7</accession>